<keyword evidence="2 10" id="KW-0812">Transmembrane</keyword>
<evidence type="ECO:0000256" key="7">
    <source>
        <dbReference type="ARBA" id="ARBA00022989"/>
    </source>
</evidence>
<proteinExistence type="inferred from homology"/>
<dbReference type="OrthoDB" id="9803205at2"/>
<evidence type="ECO:0000256" key="4">
    <source>
        <dbReference type="ARBA" id="ARBA00022759"/>
    </source>
</evidence>
<reference evidence="14 15" key="1">
    <citation type="submission" date="2019-10" db="EMBL/GenBank/DDBJ databases">
        <authorList>
            <person name="Dong K."/>
        </authorList>
    </citation>
    <scope>NUCLEOTIDE SEQUENCE [LARGE SCALE GENOMIC DNA]</scope>
    <source>
        <strain evidence="14 15">DSM 28960</strain>
    </source>
</reference>
<dbReference type="SUPFAM" id="SSF54791">
    <property type="entry name" value="Eukaryotic type KH-domain (KH-domain type I)"/>
    <property type="match status" value="1"/>
</dbReference>
<comment type="function">
    <text evidence="10">Endoribonuclease that initiates mRNA decay.</text>
</comment>
<accession>A0A7X2D2G8</accession>
<evidence type="ECO:0000313" key="14">
    <source>
        <dbReference type="EMBL" id="MQW40060.1"/>
    </source>
</evidence>
<keyword evidence="7 10" id="KW-1133">Transmembrane helix</keyword>
<dbReference type="PANTHER" id="PTHR12826">
    <property type="entry name" value="RIBONUCLEASE Y"/>
    <property type="match status" value="1"/>
</dbReference>
<dbReference type="EMBL" id="WITJ01000012">
    <property type="protein sequence ID" value="MQW40060.1"/>
    <property type="molecule type" value="Genomic_DNA"/>
</dbReference>
<dbReference type="Pfam" id="PF01966">
    <property type="entry name" value="HD"/>
    <property type="match status" value="1"/>
</dbReference>
<dbReference type="Pfam" id="PF12072">
    <property type="entry name" value="RNase_Y_N"/>
    <property type="match status" value="1"/>
</dbReference>
<feature type="coiled-coil region" evidence="12">
    <location>
        <begin position="33"/>
        <end position="168"/>
    </location>
</feature>
<dbReference type="InterPro" id="IPR022711">
    <property type="entry name" value="RNase_Y_N"/>
</dbReference>
<gene>
    <name evidence="10 14" type="primary">rny</name>
    <name evidence="14" type="ORF">GHI93_08990</name>
</gene>
<dbReference type="Gene3D" id="1.10.3210.10">
    <property type="entry name" value="Hypothetical protein af1432"/>
    <property type="match status" value="1"/>
</dbReference>
<dbReference type="InterPro" id="IPR006675">
    <property type="entry name" value="HDIG_dom"/>
</dbReference>
<dbReference type="GO" id="GO:0016787">
    <property type="term" value="F:hydrolase activity"/>
    <property type="evidence" value="ECO:0007669"/>
    <property type="project" value="UniProtKB-KW"/>
</dbReference>
<dbReference type="NCBIfam" id="TIGR03319">
    <property type="entry name" value="RNase_Y"/>
    <property type="match status" value="1"/>
</dbReference>
<evidence type="ECO:0000256" key="9">
    <source>
        <dbReference type="ARBA" id="ARBA00073072"/>
    </source>
</evidence>
<dbReference type="PROSITE" id="PS51831">
    <property type="entry name" value="HD"/>
    <property type="match status" value="1"/>
</dbReference>
<keyword evidence="10" id="KW-0472">Membrane</keyword>
<dbReference type="CDD" id="cd00077">
    <property type="entry name" value="HDc"/>
    <property type="match status" value="1"/>
</dbReference>
<keyword evidence="10" id="KW-1003">Cell membrane</keyword>
<keyword evidence="4 10" id="KW-0255">Endonuclease</keyword>
<comment type="caution">
    <text evidence="14">The sequence shown here is derived from an EMBL/GenBank/DDBJ whole genome shotgun (WGS) entry which is preliminary data.</text>
</comment>
<dbReference type="EC" id="3.1.-.-" evidence="10 11"/>
<dbReference type="InterPro" id="IPR036612">
    <property type="entry name" value="KH_dom_type_1_sf"/>
</dbReference>
<dbReference type="PANTHER" id="PTHR12826:SF15">
    <property type="entry name" value="RIBONUCLEASE Y"/>
    <property type="match status" value="1"/>
</dbReference>
<dbReference type="AlphaFoldDB" id="A0A7X2D2G8"/>
<evidence type="ECO:0000256" key="11">
    <source>
        <dbReference type="NCBIfam" id="TIGR03319"/>
    </source>
</evidence>
<dbReference type="Gene3D" id="3.30.1370.10">
    <property type="entry name" value="K Homology domain, type 1"/>
    <property type="match status" value="1"/>
</dbReference>
<evidence type="ECO:0000256" key="6">
    <source>
        <dbReference type="ARBA" id="ARBA00022884"/>
    </source>
</evidence>
<dbReference type="SMART" id="SM00471">
    <property type="entry name" value="HDc"/>
    <property type="match status" value="1"/>
</dbReference>
<dbReference type="NCBIfam" id="TIGR00277">
    <property type="entry name" value="HDIG"/>
    <property type="match status" value="1"/>
</dbReference>
<evidence type="ECO:0000313" key="15">
    <source>
        <dbReference type="Proteomes" id="UP000439550"/>
    </source>
</evidence>
<evidence type="ECO:0000256" key="8">
    <source>
        <dbReference type="ARBA" id="ARBA00061537"/>
    </source>
</evidence>
<dbReference type="FunFam" id="1.10.3210.10:FF:000003">
    <property type="entry name" value="Ribonuclease Y"/>
    <property type="match status" value="1"/>
</dbReference>
<keyword evidence="12" id="KW-0175">Coiled coil</keyword>
<evidence type="ECO:0000256" key="3">
    <source>
        <dbReference type="ARBA" id="ARBA00022722"/>
    </source>
</evidence>
<evidence type="ECO:0000256" key="10">
    <source>
        <dbReference type="HAMAP-Rule" id="MF_00335"/>
    </source>
</evidence>
<dbReference type="Proteomes" id="UP000439550">
    <property type="component" value="Unassembled WGS sequence"/>
</dbReference>
<dbReference type="HAMAP" id="MF_00335">
    <property type="entry name" value="RNase_Y"/>
    <property type="match status" value="1"/>
</dbReference>
<dbReference type="GO" id="GO:0003723">
    <property type="term" value="F:RNA binding"/>
    <property type="evidence" value="ECO:0007669"/>
    <property type="project" value="UniProtKB-UniRule"/>
</dbReference>
<evidence type="ECO:0000259" key="13">
    <source>
        <dbReference type="PROSITE" id="PS51831"/>
    </source>
</evidence>
<dbReference type="InterPro" id="IPR017705">
    <property type="entry name" value="Ribonuclease_Y"/>
</dbReference>
<dbReference type="SUPFAM" id="SSF109604">
    <property type="entry name" value="HD-domain/PDEase-like"/>
    <property type="match status" value="1"/>
</dbReference>
<keyword evidence="6 10" id="KW-0694">RNA-binding</keyword>
<feature type="transmembrane region" description="Helical" evidence="10">
    <location>
        <begin position="6"/>
        <end position="26"/>
    </location>
</feature>
<evidence type="ECO:0000256" key="12">
    <source>
        <dbReference type="SAM" id="Coils"/>
    </source>
</evidence>
<evidence type="ECO:0000256" key="2">
    <source>
        <dbReference type="ARBA" id="ARBA00022692"/>
    </source>
</evidence>
<comment type="subcellular location">
    <subcellularLocation>
        <location evidence="1 10">Cell membrane</location>
        <topology evidence="1 10">Single-pass membrane protein</topology>
    </subcellularLocation>
</comment>
<evidence type="ECO:0000256" key="5">
    <source>
        <dbReference type="ARBA" id="ARBA00022801"/>
    </source>
</evidence>
<dbReference type="FunFam" id="3.30.1370.10:FF:000006">
    <property type="entry name" value="Ribonuclease Y"/>
    <property type="match status" value="1"/>
</dbReference>
<dbReference type="GO" id="GO:0004521">
    <property type="term" value="F:RNA endonuclease activity"/>
    <property type="evidence" value="ECO:0007669"/>
    <property type="project" value="UniProtKB-UniRule"/>
</dbReference>
<dbReference type="InterPro" id="IPR004087">
    <property type="entry name" value="KH_dom"/>
</dbReference>
<keyword evidence="15" id="KW-1185">Reference proteome</keyword>
<dbReference type="CDD" id="cd22431">
    <property type="entry name" value="KH-I_RNaseY"/>
    <property type="match status" value="1"/>
</dbReference>
<dbReference type="GO" id="GO:0005886">
    <property type="term" value="C:plasma membrane"/>
    <property type="evidence" value="ECO:0007669"/>
    <property type="project" value="UniProtKB-SubCell"/>
</dbReference>
<protein>
    <recommendedName>
        <fullName evidence="9 10">Ribonuclease Y</fullName>
        <shortName evidence="10">RNase Y</shortName>
        <ecNumber evidence="10 11">3.1.-.-</ecNumber>
    </recommendedName>
</protein>
<comment type="similarity">
    <text evidence="8 10">Belongs to the RNase Y family.</text>
</comment>
<dbReference type="GO" id="GO:0006402">
    <property type="term" value="P:mRNA catabolic process"/>
    <property type="evidence" value="ECO:0007669"/>
    <property type="project" value="UniProtKB-UniRule"/>
</dbReference>
<keyword evidence="3 10" id="KW-0540">Nuclease</keyword>
<organism evidence="14 15">
    <name type="scientific">Lactococcus hircilactis</name>
    <dbReference type="NCBI Taxonomy" id="1494462"/>
    <lineage>
        <taxon>Bacteria</taxon>
        <taxon>Bacillati</taxon>
        <taxon>Bacillota</taxon>
        <taxon>Bacilli</taxon>
        <taxon>Lactobacillales</taxon>
        <taxon>Streptococcaceae</taxon>
        <taxon>Lactococcus</taxon>
    </lineage>
</organism>
<dbReference type="Pfam" id="PF00013">
    <property type="entry name" value="KH_1"/>
    <property type="match status" value="1"/>
</dbReference>
<dbReference type="InterPro" id="IPR006674">
    <property type="entry name" value="HD_domain"/>
</dbReference>
<feature type="domain" description="HD" evidence="13">
    <location>
        <begin position="357"/>
        <end position="450"/>
    </location>
</feature>
<evidence type="ECO:0000256" key="1">
    <source>
        <dbReference type="ARBA" id="ARBA00004162"/>
    </source>
</evidence>
<dbReference type="PROSITE" id="PS50084">
    <property type="entry name" value="KH_TYPE_1"/>
    <property type="match status" value="1"/>
</dbReference>
<dbReference type="SMART" id="SM00322">
    <property type="entry name" value="KH"/>
    <property type="match status" value="1"/>
</dbReference>
<dbReference type="RefSeq" id="WP_153496726.1">
    <property type="nucleotide sequence ID" value="NZ_CAXYUY010000029.1"/>
</dbReference>
<dbReference type="InterPro" id="IPR003607">
    <property type="entry name" value="HD/PDEase_dom"/>
</dbReference>
<sequence>MNTSTIITIVLAILVIVLVVAFIFYAQKIKNGKQDAESLILGAENKANEITANATRDAENLKREAELYKRDAENFKKEARYSLKEEEEKQRRDIENEFKQERKELKETEQRLTQREEVLDRKDDTLTKKERNLDSKEENLAKKTDTLNKREQELLHIEEKKHQELERISNLSMDEAKDIILTETRDGLTKEMAQMIRQSEEKATAEADKKAKNIISLAIQRVSSDSVAEQTVSVVTLPDDSMKGRIIGREGRNIRTFEALTGIDVIIDDTPEAVVLSGFDPIRREVARMTLEQLVQDGRIHPARIEELVEKNRKAIDHKIREYGEQAAFEVGAHNLHPDLMKIMGRLHFRTSYGQNVLDHSVEVANIAGNLAAEMGENIHLAKRAGFLHDIGKALDHEVEGSHVEIGTELARKYKENPIVVNTIASHHNDTEPNSVIAVLVAAADALSAARPGARRESVENYIKRLKDLENISTSFDGVDTAFALQAGREVRVMVKPDRLSDDKMAVLARDIKNRIENEMDYPGNIKVTVIRETRAIDYAK</sequence>
<dbReference type="InterPro" id="IPR004088">
    <property type="entry name" value="KH_dom_type_1"/>
</dbReference>
<keyword evidence="5 10" id="KW-0378">Hydrolase</keyword>
<name>A0A7X2D2G8_9LACT</name>